<reference evidence="1" key="1">
    <citation type="submission" date="2014-09" db="EMBL/GenBank/DDBJ databases">
        <authorList>
            <person name="Magalhaes I.L.F."/>
            <person name="Oliveira U."/>
            <person name="Santos F.R."/>
            <person name="Vidigal T.H.D.A."/>
            <person name="Brescovit A.D."/>
            <person name="Santos A.J."/>
        </authorList>
    </citation>
    <scope>NUCLEOTIDE SEQUENCE</scope>
    <source>
        <tissue evidence="1">Shoot tissue taken approximately 20 cm above the soil surface</tissue>
    </source>
</reference>
<evidence type="ECO:0000313" key="1">
    <source>
        <dbReference type="EMBL" id="JAD24603.1"/>
    </source>
</evidence>
<organism evidence="1">
    <name type="scientific">Arundo donax</name>
    <name type="common">Giant reed</name>
    <name type="synonym">Donax arundinaceus</name>
    <dbReference type="NCBI Taxonomy" id="35708"/>
    <lineage>
        <taxon>Eukaryota</taxon>
        <taxon>Viridiplantae</taxon>
        <taxon>Streptophyta</taxon>
        <taxon>Embryophyta</taxon>
        <taxon>Tracheophyta</taxon>
        <taxon>Spermatophyta</taxon>
        <taxon>Magnoliopsida</taxon>
        <taxon>Liliopsida</taxon>
        <taxon>Poales</taxon>
        <taxon>Poaceae</taxon>
        <taxon>PACMAD clade</taxon>
        <taxon>Arundinoideae</taxon>
        <taxon>Arundineae</taxon>
        <taxon>Arundo</taxon>
    </lineage>
</organism>
<protein>
    <submittedName>
        <fullName evidence="1">Uncharacterized protein</fullName>
    </submittedName>
</protein>
<reference evidence="1" key="2">
    <citation type="journal article" date="2015" name="Data Brief">
        <title>Shoot transcriptome of the giant reed, Arundo donax.</title>
        <authorList>
            <person name="Barrero R.A."/>
            <person name="Guerrero F.D."/>
            <person name="Moolhuijzen P."/>
            <person name="Goolsby J.A."/>
            <person name="Tidwell J."/>
            <person name="Bellgard S.E."/>
            <person name="Bellgard M.I."/>
        </authorList>
    </citation>
    <scope>NUCLEOTIDE SEQUENCE</scope>
    <source>
        <tissue evidence="1">Shoot tissue taken approximately 20 cm above the soil surface</tissue>
    </source>
</reference>
<proteinExistence type="predicted"/>
<sequence length="146" mass="17138">MRSPIAAGWSRLPRLFEMDGTLGISRVNESKTAIKLWVLQDYATEVWSLKYRIKLPVLQLRRIAKDWSLDDGMVVSENGDVLVTSLHSSHLFLCDRKGKLLDKFSWDRESPTPTGHWFRESLVWHHEFLERQDGGRVRWPRFFKGL</sequence>
<name>A0A0A8YFT1_ARUDO</name>
<dbReference type="EMBL" id="GBRH01273292">
    <property type="protein sequence ID" value="JAD24603.1"/>
    <property type="molecule type" value="Transcribed_RNA"/>
</dbReference>
<accession>A0A0A8YFT1</accession>
<dbReference type="AlphaFoldDB" id="A0A0A8YFT1"/>